<organism evidence="3 4">
    <name type="scientific">Desulfuromonas acetoxidans (strain DSM 684 / 11070)</name>
    <dbReference type="NCBI Taxonomy" id="281689"/>
    <lineage>
        <taxon>Bacteria</taxon>
        <taxon>Pseudomonadati</taxon>
        <taxon>Thermodesulfobacteriota</taxon>
        <taxon>Desulfuromonadia</taxon>
        <taxon>Desulfuromonadales</taxon>
        <taxon>Desulfuromonadaceae</taxon>
        <taxon>Desulfuromonas</taxon>
    </lineage>
</organism>
<sequence length="306" mass="33709">MKKKLILFLILCAWPMLSYAAEPLRFAFQNRIGSVLPIIAVDQRFFAAEGLDVTTQMFSSGPACAEALTSGAADIATMGDTTALIALSRNLPVQLLFSHASGEQRHRVMVMNPALKSVDDLRGKRIGVKKGTSTYGGLLKLLSRNGLTEQDVRLINLRPATLIEALQAGSIDAFAASEPTPSMAEMRDAHQLTTLGGLGNHYPILIVGQSRYINDHPQQLAAFRRGLQRALTFLHRYPQQAEKIVATTLNLPPDVIKQAMARHAYHLKLDQEILTSLADTGDFLLQQKIIRQQPKLPQPESILVRK</sequence>
<dbReference type="EMBL" id="AAEW02000014">
    <property type="protein sequence ID" value="EAT15017.1"/>
    <property type="molecule type" value="Genomic_DNA"/>
</dbReference>
<evidence type="ECO:0000313" key="4">
    <source>
        <dbReference type="Proteomes" id="UP000005695"/>
    </source>
</evidence>
<gene>
    <name evidence="3" type="ORF">Dace_1094</name>
</gene>
<reference evidence="3" key="2">
    <citation type="submission" date="2006-05" db="EMBL/GenBank/DDBJ databases">
        <title>Sequencing of the draft genome and assembly of Desulfuromonas acetoxidans DSM 684.</title>
        <authorList>
            <consortium name="US DOE Joint Genome Institute (JGI-PGF)"/>
            <person name="Copeland A."/>
            <person name="Lucas S."/>
            <person name="Lapidus A."/>
            <person name="Barry K."/>
            <person name="Detter J.C."/>
            <person name="Glavina del Rio T."/>
            <person name="Hammon N."/>
            <person name="Israni S."/>
            <person name="Dalin E."/>
            <person name="Tice H."/>
            <person name="Bruce D."/>
            <person name="Pitluck S."/>
            <person name="Richardson P."/>
        </authorList>
    </citation>
    <scope>NUCLEOTIDE SEQUENCE [LARGE SCALE GENOMIC DNA]</scope>
    <source>
        <strain evidence="3">DSM 684</strain>
    </source>
</reference>
<evidence type="ECO:0000313" key="3">
    <source>
        <dbReference type="EMBL" id="EAT15017.1"/>
    </source>
</evidence>
<dbReference type="InterPro" id="IPR015168">
    <property type="entry name" value="SsuA/THI5"/>
</dbReference>
<dbReference type="AlphaFoldDB" id="Q1JXX6"/>
<reference evidence="3" key="1">
    <citation type="submission" date="2006-05" db="EMBL/GenBank/DDBJ databases">
        <title>Annotation of the draft genome assembly of Desulfuromonas acetoxidans DSM 684.</title>
        <authorList>
            <consortium name="US DOE Joint Genome Institute (JGI-ORNL)"/>
            <person name="Larimer F."/>
            <person name="Land M."/>
            <person name="Hauser L."/>
        </authorList>
    </citation>
    <scope>NUCLEOTIDE SEQUENCE [LARGE SCALE GENOMIC DNA]</scope>
    <source>
        <strain evidence="3">DSM 684</strain>
    </source>
</reference>
<dbReference type="OrthoDB" id="5422957at2"/>
<proteinExistence type="predicted"/>
<dbReference type="SUPFAM" id="SSF53850">
    <property type="entry name" value="Periplasmic binding protein-like II"/>
    <property type="match status" value="1"/>
</dbReference>
<dbReference type="Pfam" id="PF09084">
    <property type="entry name" value="NMT1"/>
    <property type="match status" value="1"/>
</dbReference>
<feature type="chain" id="PRO_5004192649" evidence="1">
    <location>
        <begin position="21"/>
        <end position="306"/>
    </location>
</feature>
<evidence type="ECO:0000256" key="1">
    <source>
        <dbReference type="SAM" id="SignalP"/>
    </source>
</evidence>
<accession>Q1JXX6</accession>
<dbReference type="Gene3D" id="3.40.190.10">
    <property type="entry name" value="Periplasmic binding protein-like II"/>
    <property type="match status" value="2"/>
</dbReference>
<name>Q1JXX6_DESA6</name>
<evidence type="ECO:0000259" key="2">
    <source>
        <dbReference type="Pfam" id="PF09084"/>
    </source>
</evidence>
<dbReference type="Proteomes" id="UP000005695">
    <property type="component" value="Unassembled WGS sequence"/>
</dbReference>
<dbReference type="PANTHER" id="PTHR30024">
    <property type="entry name" value="ALIPHATIC SULFONATES-BINDING PROTEIN-RELATED"/>
    <property type="match status" value="1"/>
</dbReference>
<dbReference type="CDD" id="cd01008">
    <property type="entry name" value="PBP2_NrtA_SsuA_CpmA_like"/>
    <property type="match status" value="1"/>
</dbReference>
<protein>
    <submittedName>
        <fullName evidence="3">Substrate-binding region of ABC-type glycine betaine transport system</fullName>
    </submittedName>
</protein>
<dbReference type="RefSeq" id="WP_006001555.1">
    <property type="nucleotide sequence ID" value="NZ_AAEW02000014.1"/>
</dbReference>
<feature type="signal peptide" evidence="1">
    <location>
        <begin position="1"/>
        <end position="20"/>
    </location>
</feature>
<feature type="domain" description="SsuA/THI5-like" evidence="2">
    <location>
        <begin position="38"/>
        <end position="241"/>
    </location>
</feature>
<keyword evidence="4" id="KW-1185">Reference proteome</keyword>
<keyword evidence="1" id="KW-0732">Signal</keyword>
<comment type="caution">
    <text evidence="3">The sequence shown here is derived from an EMBL/GenBank/DDBJ whole genome shotgun (WGS) entry which is preliminary data.</text>
</comment>